<reference evidence="2 3" key="1">
    <citation type="journal article" date="2014" name="Science">
        <title>Plant genetics. Early allopolyploid evolution in the post-Neolithic Brassica napus oilseed genome.</title>
        <authorList>
            <person name="Chalhoub B."/>
            <person name="Denoeud F."/>
            <person name="Liu S."/>
            <person name="Parkin I.A."/>
            <person name="Tang H."/>
            <person name="Wang X."/>
            <person name="Chiquet J."/>
            <person name="Belcram H."/>
            <person name="Tong C."/>
            <person name="Samans B."/>
            <person name="Correa M."/>
            <person name="Da Silva C."/>
            <person name="Just J."/>
            <person name="Falentin C."/>
            <person name="Koh C.S."/>
            <person name="Le Clainche I."/>
            <person name="Bernard M."/>
            <person name="Bento P."/>
            <person name="Noel B."/>
            <person name="Labadie K."/>
            <person name="Alberti A."/>
            <person name="Charles M."/>
            <person name="Arnaud D."/>
            <person name="Guo H."/>
            <person name="Daviaud C."/>
            <person name="Alamery S."/>
            <person name="Jabbari K."/>
            <person name="Zhao M."/>
            <person name="Edger P.P."/>
            <person name="Chelaifa H."/>
            <person name="Tack D."/>
            <person name="Lassalle G."/>
            <person name="Mestiri I."/>
            <person name="Schnel N."/>
            <person name="Le Paslier M.C."/>
            <person name="Fan G."/>
            <person name="Renault V."/>
            <person name="Bayer P.E."/>
            <person name="Golicz A.A."/>
            <person name="Manoli S."/>
            <person name="Lee T.H."/>
            <person name="Thi V.H."/>
            <person name="Chalabi S."/>
            <person name="Hu Q."/>
            <person name="Fan C."/>
            <person name="Tollenaere R."/>
            <person name="Lu Y."/>
            <person name="Battail C."/>
            <person name="Shen J."/>
            <person name="Sidebottom C.H."/>
            <person name="Wang X."/>
            <person name="Canaguier A."/>
            <person name="Chauveau A."/>
            <person name="Berard A."/>
            <person name="Deniot G."/>
            <person name="Guan M."/>
            <person name="Liu Z."/>
            <person name="Sun F."/>
            <person name="Lim Y.P."/>
            <person name="Lyons E."/>
            <person name="Town C.D."/>
            <person name="Bancroft I."/>
            <person name="Wang X."/>
            <person name="Meng J."/>
            <person name="Ma J."/>
            <person name="Pires J.C."/>
            <person name="King G.J."/>
            <person name="Brunel D."/>
            <person name="Delourme R."/>
            <person name="Renard M."/>
            <person name="Aury J.M."/>
            <person name="Adams K.L."/>
            <person name="Batley J."/>
            <person name="Snowdon R.J."/>
            <person name="Tost J."/>
            <person name="Edwards D."/>
            <person name="Zhou Y."/>
            <person name="Hua W."/>
            <person name="Sharpe A.G."/>
            <person name="Paterson A.H."/>
            <person name="Guan C."/>
            <person name="Wincker P."/>
        </authorList>
    </citation>
    <scope>NUCLEOTIDE SEQUENCE [LARGE SCALE GENOMIC DNA]</scope>
    <source>
        <strain evidence="3">cv. Darmor-bzh</strain>
    </source>
</reference>
<proteinExistence type="predicted"/>
<name>A0A078JQ18_BRANA</name>
<evidence type="ECO:0000313" key="3">
    <source>
        <dbReference type="Proteomes" id="UP000028999"/>
    </source>
</evidence>
<reference evidence="2" key="2">
    <citation type="submission" date="2014-06" db="EMBL/GenBank/DDBJ databases">
        <authorList>
            <person name="Genoscope - CEA"/>
        </authorList>
    </citation>
    <scope>NUCLEOTIDE SEQUENCE</scope>
</reference>
<dbReference type="Proteomes" id="UP001295469">
    <property type="component" value="Chromosome A09"/>
</dbReference>
<dbReference type="EMBL" id="LK037524">
    <property type="protein sequence ID" value="CDY68545.1"/>
    <property type="molecule type" value="Genomic_DNA"/>
</dbReference>
<organism evidence="2 3">
    <name type="scientific">Brassica napus</name>
    <name type="common">Rape</name>
    <dbReference type="NCBI Taxonomy" id="3708"/>
    <lineage>
        <taxon>Eukaryota</taxon>
        <taxon>Viridiplantae</taxon>
        <taxon>Streptophyta</taxon>
        <taxon>Embryophyta</taxon>
        <taxon>Tracheophyta</taxon>
        <taxon>Spermatophyta</taxon>
        <taxon>Magnoliopsida</taxon>
        <taxon>eudicotyledons</taxon>
        <taxon>Gunneridae</taxon>
        <taxon>Pentapetalae</taxon>
        <taxon>rosids</taxon>
        <taxon>malvids</taxon>
        <taxon>Brassicales</taxon>
        <taxon>Brassicaceae</taxon>
        <taxon>Brassiceae</taxon>
        <taxon>Brassica</taxon>
    </lineage>
</organism>
<evidence type="ECO:0000313" key="1">
    <source>
        <dbReference type="EMBL" id="CAF2045343.1"/>
    </source>
</evidence>
<dbReference type="PaxDb" id="3708-A0A078JQ18"/>
<gene>
    <name evidence="2" type="primary">BnaA09g54490D</name>
    <name evidence="1" type="ORF">DARMORV10_A09P38950.1</name>
    <name evidence="2" type="ORF">GSBRNA2T00075416001</name>
</gene>
<dbReference type="AlphaFoldDB" id="A0A078JQ18"/>
<dbReference type="Gramene" id="CDY68545">
    <property type="protein sequence ID" value="CDY68545"/>
    <property type="gene ID" value="GSBRNA2T00075416001"/>
</dbReference>
<sequence>MWGKGMRLEIHNNPLQRSVLVRIPSDFLRHKILDKKIWYPSLKRTCSSPTFSSAVRPKIHYHSSKPPHISPFPEIDPAKVKVISQSRQMITCELELPNCTPIIYSASSMHLILVMKELAFGLSS</sequence>
<protein>
    <submittedName>
        <fullName evidence="1">(rape) hypothetical protein</fullName>
    </submittedName>
    <submittedName>
        <fullName evidence="2">BnaA09g54490D protein</fullName>
    </submittedName>
</protein>
<reference evidence="1" key="3">
    <citation type="submission" date="2021-01" db="EMBL/GenBank/DDBJ databases">
        <authorList>
            <consortium name="Genoscope - CEA"/>
            <person name="William W."/>
        </authorList>
    </citation>
    <scope>NUCLEOTIDE SEQUENCE</scope>
</reference>
<dbReference type="EMBL" id="HG994363">
    <property type="protein sequence ID" value="CAF2045343.1"/>
    <property type="molecule type" value="Genomic_DNA"/>
</dbReference>
<keyword evidence="3" id="KW-1185">Reference proteome</keyword>
<evidence type="ECO:0000313" key="2">
    <source>
        <dbReference type="EMBL" id="CDY68545.1"/>
    </source>
</evidence>
<accession>A0A078JQ18</accession>
<dbReference type="Proteomes" id="UP000028999">
    <property type="component" value="Unassembled WGS sequence"/>
</dbReference>